<dbReference type="PROSITE" id="PS51123">
    <property type="entry name" value="OMPA_2"/>
    <property type="match status" value="1"/>
</dbReference>
<dbReference type="Pfam" id="PF00691">
    <property type="entry name" value="OmpA"/>
    <property type="match status" value="1"/>
</dbReference>
<dbReference type="PANTHER" id="PTHR30329:SF21">
    <property type="entry name" value="LIPOPROTEIN YIAD-RELATED"/>
    <property type="match status" value="1"/>
</dbReference>
<evidence type="ECO:0000256" key="6">
    <source>
        <dbReference type="ARBA" id="ARBA00023136"/>
    </source>
</evidence>
<dbReference type="RefSeq" id="WP_073994007.1">
    <property type="nucleotide sequence ID" value="NZ_FQYT01000017.1"/>
</dbReference>
<feature type="region of interest" description="Disordered" evidence="8">
    <location>
        <begin position="59"/>
        <end position="84"/>
    </location>
</feature>
<keyword evidence="3" id="KW-1003">Cell membrane</keyword>
<evidence type="ECO:0000256" key="2">
    <source>
        <dbReference type="ARBA" id="ARBA00008914"/>
    </source>
</evidence>
<dbReference type="GO" id="GO:0005886">
    <property type="term" value="C:plasma membrane"/>
    <property type="evidence" value="ECO:0007669"/>
    <property type="project" value="UniProtKB-SubCell"/>
</dbReference>
<dbReference type="EMBL" id="FQYT01000017">
    <property type="protein sequence ID" value="SHJ30829.1"/>
    <property type="molecule type" value="Genomic_DNA"/>
</dbReference>
<dbReference type="InterPro" id="IPR050330">
    <property type="entry name" value="Bact_OuterMem_StrucFunc"/>
</dbReference>
<evidence type="ECO:0000313" key="11">
    <source>
        <dbReference type="Proteomes" id="UP000184342"/>
    </source>
</evidence>
<evidence type="ECO:0000256" key="3">
    <source>
        <dbReference type="ARBA" id="ARBA00022475"/>
    </source>
</evidence>
<keyword evidence="11" id="KW-1185">Reference proteome</keyword>
<feature type="compositionally biased region" description="Polar residues" evidence="8">
    <location>
        <begin position="61"/>
        <end position="84"/>
    </location>
</feature>
<evidence type="ECO:0000313" key="10">
    <source>
        <dbReference type="EMBL" id="SHJ30829.1"/>
    </source>
</evidence>
<evidence type="ECO:0000256" key="8">
    <source>
        <dbReference type="SAM" id="MobiDB-lite"/>
    </source>
</evidence>
<dbReference type="InterPro" id="IPR036737">
    <property type="entry name" value="OmpA-like_sf"/>
</dbReference>
<dbReference type="SUPFAM" id="SSF103088">
    <property type="entry name" value="OmpA-like"/>
    <property type="match status" value="1"/>
</dbReference>
<evidence type="ECO:0000256" key="7">
    <source>
        <dbReference type="PROSITE-ProRule" id="PRU00473"/>
    </source>
</evidence>
<comment type="subcellular location">
    <subcellularLocation>
        <location evidence="1">Cell membrane</location>
        <topology evidence="1">Single-pass membrane protein</topology>
    </subcellularLocation>
</comment>
<evidence type="ECO:0000256" key="5">
    <source>
        <dbReference type="ARBA" id="ARBA00022989"/>
    </source>
</evidence>
<keyword evidence="6 7" id="KW-0472">Membrane</keyword>
<evidence type="ECO:0000259" key="9">
    <source>
        <dbReference type="PROSITE" id="PS51123"/>
    </source>
</evidence>
<dbReference type="CDD" id="cd07185">
    <property type="entry name" value="OmpA_C-like"/>
    <property type="match status" value="1"/>
</dbReference>
<dbReference type="Proteomes" id="UP000184342">
    <property type="component" value="Unassembled WGS sequence"/>
</dbReference>
<dbReference type="STRING" id="1122934.SAMN02745691_01714"/>
<dbReference type="Gene3D" id="3.30.1330.60">
    <property type="entry name" value="OmpA-like domain"/>
    <property type="match status" value="1"/>
</dbReference>
<comment type="similarity">
    <text evidence="2">Belongs to the MotB family.</text>
</comment>
<dbReference type="InterPro" id="IPR025713">
    <property type="entry name" value="MotB-like_N_dom"/>
</dbReference>
<accession>A0A1M6I8K2</accession>
<dbReference type="PANTHER" id="PTHR30329">
    <property type="entry name" value="STATOR ELEMENT OF FLAGELLAR MOTOR COMPLEX"/>
    <property type="match status" value="1"/>
</dbReference>
<reference evidence="10 11" key="1">
    <citation type="submission" date="2016-11" db="EMBL/GenBank/DDBJ databases">
        <authorList>
            <person name="Jaros S."/>
            <person name="Januszkiewicz K."/>
            <person name="Wedrychowicz H."/>
        </authorList>
    </citation>
    <scope>NUCLEOTIDE SEQUENCE [LARGE SCALE GENOMIC DNA]</scope>
    <source>
        <strain evidence="10 11">DSM 15970</strain>
    </source>
</reference>
<proteinExistence type="inferred from homology"/>
<dbReference type="AlphaFoldDB" id="A0A1M6I8K2"/>
<organism evidence="10 11">
    <name type="scientific">Parasporobacterium paucivorans DSM 15970</name>
    <dbReference type="NCBI Taxonomy" id="1122934"/>
    <lineage>
        <taxon>Bacteria</taxon>
        <taxon>Bacillati</taxon>
        <taxon>Bacillota</taxon>
        <taxon>Clostridia</taxon>
        <taxon>Lachnospirales</taxon>
        <taxon>Lachnospiraceae</taxon>
        <taxon>Parasporobacterium</taxon>
    </lineage>
</organism>
<dbReference type="OrthoDB" id="9815217at2"/>
<dbReference type="InterPro" id="IPR006665">
    <property type="entry name" value="OmpA-like"/>
</dbReference>
<keyword evidence="4" id="KW-0812">Transmembrane</keyword>
<sequence>MGKPRKRKKSDGGGYNWMDTYGDLVTLLLCFFVLLYSISVVDQEKWVALVKSMNQEVVEETGTQANPPGTPSQQSEETQPDTVTPSFDDLYDELKAAVRERGLEESVGLSKGEGYTFVSFKDQVFFSGNSYALTNEGRKILDTFSLVLGNFNDVIKEVEVLGYTSQAPPGQPNDIYTDRILSANRSTEVVAYVQAKGSVSPEKLVQVSFGQYRPIASYETAEGRAQNRRVEMIIAEEGVEQKSLDAYYDEIYKQNQ</sequence>
<evidence type="ECO:0000256" key="1">
    <source>
        <dbReference type="ARBA" id="ARBA00004162"/>
    </source>
</evidence>
<dbReference type="Pfam" id="PF13677">
    <property type="entry name" value="MotB_plug"/>
    <property type="match status" value="1"/>
</dbReference>
<protein>
    <submittedName>
        <fullName evidence="10">Chemotaxis protein MotB</fullName>
    </submittedName>
</protein>
<name>A0A1M6I8K2_9FIRM</name>
<feature type="domain" description="OmpA-like" evidence="9">
    <location>
        <begin position="113"/>
        <end position="238"/>
    </location>
</feature>
<gene>
    <name evidence="10" type="ORF">SAMN02745691_01714</name>
</gene>
<keyword evidence="5" id="KW-1133">Transmembrane helix</keyword>
<evidence type="ECO:0000256" key="4">
    <source>
        <dbReference type="ARBA" id="ARBA00022692"/>
    </source>
</evidence>